<dbReference type="SUPFAM" id="SSF81383">
    <property type="entry name" value="F-box domain"/>
    <property type="match status" value="1"/>
</dbReference>
<dbReference type="Pfam" id="PF12937">
    <property type="entry name" value="F-box-like"/>
    <property type="match status" value="1"/>
</dbReference>
<dbReference type="Proteomes" id="UP001209540">
    <property type="component" value="Unassembled WGS sequence"/>
</dbReference>
<dbReference type="SUPFAM" id="SSF52047">
    <property type="entry name" value="RNI-like"/>
    <property type="match status" value="1"/>
</dbReference>
<reference evidence="2" key="1">
    <citation type="journal article" date="2022" name="IScience">
        <title>Evolution of zygomycete secretomes and the origins of terrestrial fungal ecologies.</title>
        <authorList>
            <person name="Chang Y."/>
            <person name="Wang Y."/>
            <person name="Mondo S."/>
            <person name="Ahrendt S."/>
            <person name="Andreopoulos W."/>
            <person name="Barry K."/>
            <person name="Beard J."/>
            <person name="Benny G.L."/>
            <person name="Blankenship S."/>
            <person name="Bonito G."/>
            <person name="Cuomo C."/>
            <person name="Desiro A."/>
            <person name="Gervers K.A."/>
            <person name="Hundley H."/>
            <person name="Kuo A."/>
            <person name="LaButti K."/>
            <person name="Lang B.F."/>
            <person name="Lipzen A."/>
            <person name="O'Donnell K."/>
            <person name="Pangilinan J."/>
            <person name="Reynolds N."/>
            <person name="Sandor L."/>
            <person name="Smith M.E."/>
            <person name="Tsang A."/>
            <person name="Grigoriev I.V."/>
            <person name="Stajich J.E."/>
            <person name="Spatafora J.W."/>
        </authorList>
    </citation>
    <scope>NUCLEOTIDE SEQUENCE</scope>
    <source>
        <strain evidence="2">RSA 2281</strain>
    </source>
</reference>
<dbReference type="GO" id="GO:0019005">
    <property type="term" value="C:SCF ubiquitin ligase complex"/>
    <property type="evidence" value="ECO:0007669"/>
    <property type="project" value="TreeGrafter"/>
</dbReference>
<keyword evidence="3" id="KW-1185">Reference proteome</keyword>
<gene>
    <name evidence="2" type="ORF">BDA99DRAFT_560017</name>
</gene>
<dbReference type="PROSITE" id="PS50181">
    <property type="entry name" value="FBOX"/>
    <property type="match status" value="1"/>
</dbReference>
<name>A0AAD5PDV1_9FUNG</name>
<accession>A0AAD5PDV1</accession>
<dbReference type="GO" id="GO:0031146">
    <property type="term" value="P:SCF-dependent proteasomal ubiquitin-dependent protein catabolic process"/>
    <property type="evidence" value="ECO:0007669"/>
    <property type="project" value="TreeGrafter"/>
</dbReference>
<proteinExistence type="predicted"/>
<feature type="domain" description="F-box" evidence="1">
    <location>
        <begin position="154"/>
        <end position="202"/>
    </location>
</feature>
<dbReference type="Gene3D" id="3.80.10.10">
    <property type="entry name" value="Ribonuclease Inhibitor"/>
    <property type="match status" value="1"/>
</dbReference>
<dbReference type="InterPro" id="IPR001810">
    <property type="entry name" value="F-box_dom"/>
</dbReference>
<dbReference type="PANTHER" id="PTHR13318">
    <property type="entry name" value="PARTNER OF PAIRED, ISOFORM B-RELATED"/>
    <property type="match status" value="1"/>
</dbReference>
<sequence length="693" mass="79910">MKPISTEKLLEYKLCASTIIDLKDSLAQAEKAYNEGHFRTAVARSTNGLEDLIQIKNKLLYIRMKAYQEQREMEKAYIDAENLEMITKFDTRRPIHMARLLMKKENLLDAVKTCDSILKNDIASMHQETLEYKEGCDELEKIKKEATHRLEHRMDLIKVLPHEIVTLILDQLSLGDILNCMHVARHWQDFITYCPTTSLHKVVLYGIKEIQGNLSSYQTYKYLGQLSSHVKNLTSINAMYGKEYPLYDRVLDNVSFYHLRSLNIGTPLGRDRLVMILKNSSRSLEEIQLTASSTTINEVLDNCPNLKSLSFGCTWMNWYWDPKYRQRQQTYPSLTRLQMYTRSFQNDDIKRVLKFAVNLQEFTIKDDELTSFDSVYHYGKKLHHICIDSTTGRSNSSDRDNDDLPIDATRYQYSIDTQDCFTTTAQSLLSMLDNMEYKAEALSLSIDPDNTLEKWEPLVNVTLPYLRYIKVSFTQDTEQIFTNIIRQCPTLEEVILFRLHSPPNTILDAVTSLPMLQSFAIENGYFEAYDYETSITTINDNAIRQLFLHHVELGNASTLQHVRLRYIANIEPETFEALVKIKHLKSIHLTGLDLTSSENSMGTIILGMGKSFIPPELETLVLEALYLITDEDTLHLDCPIIKLIGLDQLTLTGIRAMVEGSQKLKKLFIQECECVDDNELADLAREENIQLCT</sequence>
<evidence type="ECO:0000313" key="2">
    <source>
        <dbReference type="EMBL" id="KAI9262133.1"/>
    </source>
</evidence>
<dbReference type="SMART" id="SM00256">
    <property type="entry name" value="FBOX"/>
    <property type="match status" value="1"/>
</dbReference>
<comment type="caution">
    <text evidence="2">The sequence shown here is derived from an EMBL/GenBank/DDBJ whole genome shotgun (WGS) entry which is preliminary data.</text>
</comment>
<organism evidence="2 3">
    <name type="scientific">Phascolomyces articulosus</name>
    <dbReference type="NCBI Taxonomy" id="60185"/>
    <lineage>
        <taxon>Eukaryota</taxon>
        <taxon>Fungi</taxon>
        <taxon>Fungi incertae sedis</taxon>
        <taxon>Mucoromycota</taxon>
        <taxon>Mucoromycotina</taxon>
        <taxon>Mucoromycetes</taxon>
        <taxon>Mucorales</taxon>
        <taxon>Lichtheimiaceae</taxon>
        <taxon>Phascolomyces</taxon>
    </lineage>
</organism>
<dbReference type="PANTHER" id="PTHR13318:SF190">
    <property type="entry name" value="PARTNER OF PAIRED, ISOFORM B"/>
    <property type="match status" value="1"/>
</dbReference>
<reference evidence="2" key="2">
    <citation type="submission" date="2023-02" db="EMBL/GenBank/DDBJ databases">
        <authorList>
            <consortium name="DOE Joint Genome Institute"/>
            <person name="Mondo S.J."/>
            <person name="Chang Y."/>
            <person name="Wang Y."/>
            <person name="Ahrendt S."/>
            <person name="Andreopoulos W."/>
            <person name="Barry K."/>
            <person name="Beard J."/>
            <person name="Benny G.L."/>
            <person name="Blankenship S."/>
            <person name="Bonito G."/>
            <person name="Cuomo C."/>
            <person name="Desiro A."/>
            <person name="Gervers K.A."/>
            <person name="Hundley H."/>
            <person name="Kuo A."/>
            <person name="LaButti K."/>
            <person name="Lang B.F."/>
            <person name="Lipzen A."/>
            <person name="O'Donnell K."/>
            <person name="Pangilinan J."/>
            <person name="Reynolds N."/>
            <person name="Sandor L."/>
            <person name="Smith M.W."/>
            <person name="Tsang A."/>
            <person name="Grigoriev I.V."/>
            <person name="Stajich J.E."/>
            <person name="Spatafora J.W."/>
        </authorList>
    </citation>
    <scope>NUCLEOTIDE SEQUENCE</scope>
    <source>
        <strain evidence="2">RSA 2281</strain>
    </source>
</reference>
<dbReference type="InterPro" id="IPR032675">
    <property type="entry name" value="LRR_dom_sf"/>
</dbReference>
<evidence type="ECO:0000313" key="3">
    <source>
        <dbReference type="Proteomes" id="UP001209540"/>
    </source>
</evidence>
<dbReference type="EMBL" id="JAIXMP010000014">
    <property type="protein sequence ID" value="KAI9262133.1"/>
    <property type="molecule type" value="Genomic_DNA"/>
</dbReference>
<evidence type="ECO:0000259" key="1">
    <source>
        <dbReference type="PROSITE" id="PS50181"/>
    </source>
</evidence>
<dbReference type="InterPro" id="IPR036047">
    <property type="entry name" value="F-box-like_dom_sf"/>
</dbReference>
<dbReference type="AlphaFoldDB" id="A0AAD5PDV1"/>
<dbReference type="Gene3D" id="1.20.1280.50">
    <property type="match status" value="1"/>
</dbReference>
<protein>
    <recommendedName>
        <fullName evidence="1">F-box domain-containing protein</fullName>
    </recommendedName>
</protein>
<dbReference type="CDD" id="cd09917">
    <property type="entry name" value="F-box_SF"/>
    <property type="match status" value="1"/>
</dbReference>